<sequence length="645" mass="73787">MIRGFRPRVALLAAVAILFSLILVLLVLQDRETGYLYALVPPDVGSHRQYGNDWAGANTYTDTDTDTDTDDVNTTHPIDELIEEAQLRHRQLLGKQSLTLRQAASRYRERRGRHPPPGFDVWFAAATASKAVIVEEFFDRIHHDINPFWGVDPAEMRRHAARQPFMIRVRSGKTDTDTEGEEPPYRVRQWAKLVAEMEPHIPDLDMFVNVMDESRVLVPWDTMRGYMAKEQQGRRLVPVDEAVSEYSGIGDAADDDAQDRHDPHWISDEVTKYWDHLRVACPPDSPGRNVTALPSFDVPVAYPAAAPEAYTYKGYVRNATAAQDPCLQPHLRGLHGTFIESISMSTTHELLPLFAESKLPQNNAMLVPGAVYLDDERVMYSGGAARGGPWHRKRNALIWRGVSSGARNKRHNWWHIHRFRFVQMLNGTTVAAAEAGDAARANTFALPPPPPGDEKNVYNVAAQRAGRLGAWLRSFADVAFTDILCDPPDMYTHWWKGPLRKKICTMVEPYYAVADELPMKKMYNHKYLPDIDGNSFSGRYRAFLLSSSMPLKSTIYAEWHDDRLVPWVHFVPFDNTYVDLYGIMDYFLRGRDAAAERIATDGKRWAETVLRREDMRLYVWRLLLEYARVMDDNRDRLAFVQDWID</sequence>
<dbReference type="SMART" id="SM00672">
    <property type="entry name" value="CAP10"/>
    <property type="match status" value="1"/>
</dbReference>
<accession>A0A8I2ZMP2</accession>
<dbReference type="Proteomes" id="UP000689129">
    <property type="component" value="Unassembled WGS sequence"/>
</dbReference>
<gene>
    <name evidence="2" type="ORF">HYQ45_008877</name>
</gene>
<name>A0A8I2ZMP2_VERLO</name>
<feature type="domain" description="Glycosyl transferase CAP10" evidence="1">
    <location>
        <begin position="419"/>
        <end position="633"/>
    </location>
</feature>
<dbReference type="OrthoDB" id="541052at2759"/>
<evidence type="ECO:0000259" key="1">
    <source>
        <dbReference type="SMART" id="SM00672"/>
    </source>
</evidence>
<dbReference type="PANTHER" id="PTHR12203:SF22">
    <property type="entry name" value="CAPSULE ASSOCIATED PROTEIN"/>
    <property type="match status" value="1"/>
</dbReference>
<dbReference type="AlphaFoldDB" id="A0A8I2ZMP2"/>
<dbReference type="EMBL" id="JAEMWZ010000174">
    <property type="protein sequence ID" value="KAG7132847.1"/>
    <property type="molecule type" value="Genomic_DNA"/>
</dbReference>
<organism evidence="2 3">
    <name type="scientific">Verticillium longisporum</name>
    <name type="common">Verticillium dahliae var. longisporum</name>
    <dbReference type="NCBI Taxonomy" id="100787"/>
    <lineage>
        <taxon>Eukaryota</taxon>
        <taxon>Fungi</taxon>
        <taxon>Dikarya</taxon>
        <taxon>Ascomycota</taxon>
        <taxon>Pezizomycotina</taxon>
        <taxon>Sordariomycetes</taxon>
        <taxon>Hypocreomycetidae</taxon>
        <taxon>Glomerellales</taxon>
        <taxon>Plectosphaerellaceae</taxon>
        <taxon>Verticillium</taxon>
    </lineage>
</organism>
<dbReference type="InterPro" id="IPR006598">
    <property type="entry name" value="CAP10"/>
</dbReference>
<dbReference type="Pfam" id="PF05686">
    <property type="entry name" value="Glyco_transf_90"/>
    <property type="match status" value="1"/>
</dbReference>
<evidence type="ECO:0000313" key="3">
    <source>
        <dbReference type="Proteomes" id="UP000689129"/>
    </source>
</evidence>
<dbReference type="PANTHER" id="PTHR12203">
    <property type="entry name" value="KDEL LYS-ASP-GLU-LEU CONTAINING - RELATED"/>
    <property type="match status" value="1"/>
</dbReference>
<dbReference type="InterPro" id="IPR051091">
    <property type="entry name" value="O-Glucosyltr/Glycosyltrsf_90"/>
</dbReference>
<evidence type="ECO:0000313" key="2">
    <source>
        <dbReference type="EMBL" id="KAG7132847.1"/>
    </source>
</evidence>
<reference evidence="2" key="1">
    <citation type="journal article" date="2021" name="Mol. Plant Pathol.">
        <title>A 20-kb lineage-specific genomic region tames virulence in pathogenic amphidiploid Verticillium longisporum.</title>
        <authorList>
            <person name="Harting R."/>
            <person name="Starke J."/>
            <person name="Kusch H."/>
            <person name="Poggeler S."/>
            <person name="Maurus I."/>
            <person name="Schluter R."/>
            <person name="Landesfeind M."/>
            <person name="Bulla I."/>
            <person name="Nowrousian M."/>
            <person name="de Jonge R."/>
            <person name="Stahlhut G."/>
            <person name="Hoff K.J."/>
            <person name="Asshauer K.P."/>
            <person name="Thurmer A."/>
            <person name="Stanke M."/>
            <person name="Daniel R."/>
            <person name="Morgenstern B."/>
            <person name="Thomma B.P.H.J."/>
            <person name="Kronstad J.W."/>
            <person name="Braus-Stromeyer S.A."/>
            <person name="Braus G.H."/>
        </authorList>
    </citation>
    <scope>NUCLEOTIDE SEQUENCE</scope>
    <source>
        <strain evidence="2">Vl32</strain>
    </source>
</reference>
<comment type="caution">
    <text evidence="2">The sequence shown here is derived from an EMBL/GenBank/DDBJ whole genome shotgun (WGS) entry which is preliminary data.</text>
</comment>
<proteinExistence type="predicted"/>
<protein>
    <submittedName>
        <fullName evidence="2">Beta-1 like protein</fullName>
    </submittedName>
</protein>